<evidence type="ECO:0000313" key="3">
    <source>
        <dbReference type="Proteomes" id="UP000075886"/>
    </source>
</evidence>
<evidence type="ECO:0000313" key="2">
    <source>
        <dbReference type="EnsemblMetazoa" id="AFAF018580-PA"/>
    </source>
</evidence>
<proteinExistence type="predicted"/>
<keyword evidence="3" id="KW-1185">Reference proteome</keyword>
<protein>
    <submittedName>
        <fullName evidence="2">Uncharacterized protein</fullName>
    </submittedName>
</protein>
<feature type="region of interest" description="Disordered" evidence="1">
    <location>
        <begin position="95"/>
        <end position="134"/>
    </location>
</feature>
<dbReference type="GO" id="GO:0034244">
    <property type="term" value="P:negative regulation of transcription elongation by RNA polymerase II"/>
    <property type="evidence" value="ECO:0007669"/>
    <property type="project" value="TreeGrafter"/>
</dbReference>
<dbReference type="InterPro" id="IPR052828">
    <property type="entry name" value="NELF-A_domain"/>
</dbReference>
<reference evidence="3" key="1">
    <citation type="submission" date="2014-01" db="EMBL/GenBank/DDBJ databases">
        <title>The Genome Sequence of Anopheles farauti FAR1 (V2).</title>
        <authorList>
            <consortium name="The Broad Institute Genomics Platform"/>
            <person name="Neafsey D.E."/>
            <person name="Besansky N."/>
            <person name="Howell P."/>
            <person name="Walton C."/>
            <person name="Young S.K."/>
            <person name="Zeng Q."/>
            <person name="Gargeya S."/>
            <person name="Fitzgerald M."/>
            <person name="Haas B."/>
            <person name="Abouelleil A."/>
            <person name="Allen A.W."/>
            <person name="Alvarado L."/>
            <person name="Arachchi H.M."/>
            <person name="Berlin A.M."/>
            <person name="Chapman S.B."/>
            <person name="Gainer-Dewar J."/>
            <person name="Goldberg J."/>
            <person name="Griggs A."/>
            <person name="Gujja S."/>
            <person name="Hansen M."/>
            <person name="Howarth C."/>
            <person name="Imamovic A."/>
            <person name="Ireland A."/>
            <person name="Larimer J."/>
            <person name="McCowan C."/>
            <person name="Murphy C."/>
            <person name="Pearson M."/>
            <person name="Poon T.W."/>
            <person name="Priest M."/>
            <person name="Roberts A."/>
            <person name="Saif S."/>
            <person name="Shea T."/>
            <person name="Sisk P."/>
            <person name="Sykes S."/>
            <person name="Wortman J."/>
            <person name="Nusbaum C."/>
            <person name="Birren B."/>
        </authorList>
    </citation>
    <scope>NUCLEOTIDE SEQUENCE [LARGE SCALE GENOMIC DNA]</scope>
    <source>
        <strain evidence="3">FAR1</strain>
    </source>
</reference>
<reference evidence="2" key="2">
    <citation type="submission" date="2020-05" db="UniProtKB">
        <authorList>
            <consortium name="EnsemblMetazoa"/>
        </authorList>
    </citation>
    <scope>IDENTIFICATION</scope>
    <source>
        <strain evidence="2">FAR1</strain>
    </source>
</reference>
<sequence length="134" mass="14606">MQSKYYMEAHDMFKRANCVSRLEKAIIIGFMAGYRNNPRPSPENIVTIKLNESIEKVHQDDRTALMLVESLITLDYNTGQWKTFRKYREVDQSQQLAEGGVAGSDTTATSGTAGASGAGSGTPSATGQQNSVVI</sequence>
<dbReference type="PANTHER" id="PTHR13328">
    <property type="entry name" value="NEGATIVE ELONGATION FACTOR A NELF-A"/>
    <property type="match status" value="1"/>
</dbReference>
<dbReference type="STRING" id="69004.A0A182QX16"/>
<dbReference type="VEuPathDB" id="VectorBase:AFAF018580"/>
<name>A0A182QX16_9DIPT</name>
<dbReference type="PANTHER" id="PTHR13328:SF4">
    <property type="entry name" value="NEGATIVE ELONGATION FACTOR A"/>
    <property type="match status" value="1"/>
</dbReference>
<accession>A0A182QX16</accession>
<dbReference type="EnsemblMetazoa" id="AFAF018580-RA">
    <property type="protein sequence ID" value="AFAF018580-PA"/>
    <property type="gene ID" value="AFAF018580"/>
</dbReference>
<feature type="compositionally biased region" description="Low complexity" evidence="1">
    <location>
        <begin position="103"/>
        <end position="113"/>
    </location>
</feature>
<organism evidence="2 3">
    <name type="scientific">Anopheles farauti</name>
    <dbReference type="NCBI Taxonomy" id="69004"/>
    <lineage>
        <taxon>Eukaryota</taxon>
        <taxon>Metazoa</taxon>
        <taxon>Ecdysozoa</taxon>
        <taxon>Arthropoda</taxon>
        <taxon>Hexapoda</taxon>
        <taxon>Insecta</taxon>
        <taxon>Pterygota</taxon>
        <taxon>Neoptera</taxon>
        <taxon>Endopterygota</taxon>
        <taxon>Diptera</taxon>
        <taxon>Nematocera</taxon>
        <taxon>Culicoidea</taxon>
        <taxon>Culicidae</taxon>
        <taxon>Anophelinae</taxon>
        <taxon>Anopheles</taxon>
    </lineage>
</organism>
<evidence type="ECO:0000256" key="1">
    <source>
        <dbReference type="SAM" id="MobiDB-lite"/>
    </source>
</evidence>
<dbReference type="GO" id="GO:0032021">
    <property type="term" value="C:NELF complex"/>
    <property type="evidence" value="ECO:0007669"/>
    <property type="project" value="TreeGrafter"/>
</dbReference>
<dbReference type="Proteomes" id="UP000075886">
    <property type="component" value="Unassembled WGS sequence"/>
</dbReference>
<dbReference type="AlphaFoldDB" id="A0A182QX16"/>
<dbReference type="EMBL" id="AXCN02001629">
    <property type="status" value="NOT_ANNOTATED_CDS"/>
    <property type="molecule type" value="Genomic_DNA"/>
</dbReference>